<reference evidence="3 5" key="1">
    <citation type="submission" date="2019-08" db="EMBL/GenBank/DDBJ databases">
        <title>Comparative genome analysis confer to the adaptation heavy metal polluted environment.</title>
        <authorList>
            <person name="Li Y."/>
        </authorList>
    </citation>
    <scope>NUCLEOTIDE SEQUENCE [LARGE SCALE GENOMIC DNA]</scope>
    <source>
        <strain evidence="3 5">P2</strain>
    </source>
</reference>
<dbReference type="InterPro" id="IPR005182">
    <property type="entry name" value="YdbS-like_PH"/>
</dbReference>
<keyword evidence="6" id="KW-1185">Reference proteome</keyword>
<name>A0AAE6JIQ7_9SPHI</name>
<dbReference type="RefSeq" id="WP_112653318.1">
    <property type="nucleotide sequence ID" value="NZ_CP043451.1"/>
</dbReference>
<accession>A0AAE6JIQ7</accession>
<feature type="transmembrane region" description="Helical" evidence="1">
    <location>
        <begin position="17"/>
        <end position="39"/>
    </location>
</feature>
<evidence type="ECO:0000313" key="3">
    <source>
        <dbReference type="EMBL" id="QEM06416.1"/>
    </source>
</evidence>
<feature type="transmembrane region" description="Helical" evidence="1">
    <location>
        <begin position="45"/>
        <end position="67"/>
    </location>
</feature>
<reference evidence="4 6" key="2">
    <citation type="submission" date="2021-03" db="EMBL/GenBank/DDBJ databases">
        <title>Mucilaginibacter strains isolated from gold and copper mining confer multi heavy-metal resistance.</title>
        <authorList>
            <person name="Li Y."/>
        </authorList>
    </citation>
    <scope>NUCLEOTIDE SEQUENCE [LARGE SCALE GENOMIC DNA]</scope>
    <source>
        <strain evidence="4 6">P2-4</strain>
    </source>
</reference>
<feature type="domain" description="YdbS-like PH" evidence="2">
    <location>
        <begin position="63"/>
        <end position="131"/>
    </location>
</feature>
<evidence type="ECO:0000313" key="4">
    <source>
        <dbReference type="EMBL" id="QTE51056.1"/>
    </source>
</evidence>
<sequence>MNLHQVWIAPVRPSIRYTAICTAPWLLVFFILTVAGYYVHPLLIIVSWISLFAFFYHVLLLQSHTYLITPEYFLISKGLLNKKVEWVEHLQVKNYDIHQNFYMRLVDVVSVTITVNEQSEAQFTLRGVSLAKMKIAFSGIIDFLEVRKNYYQNMLDAAEALAGKAKAEGLL</sequence>
<evidence type="ECO:0000259" key="2">
    <source>
        <dbReference type="Pfam" id="PF03703"/>
    </source>
</evidence>
<evidence type="ECO:0000313" key="6">
    <source>
        <dbReference type="Proteomes" id="UP000663940"/>
    </source>
</evidence>
<dbReference type="AlphaFoldDB" id="A0AAE6JIQ7"/>
<keyword evidence="1" id="KW-0472">Membrane</keyword>
<dbReference type="Proteomes" id="UP000663940">
    <property type="component" value="Chromosome"/>
</dbReference>
<organism evidence="3 5">
    <name type="scientific">Mucilaginibacter rubeus</name>
    <dbReference type="NCBI Taxonomy" id="2027860"/>
    <lineage>
        <taxon>Bacteria</taxon>
        <taxon>Pseudomonadati</taxon>
        <taxon>Bacteroidota</taxon>
        <taxon>Sphingobacteriia</taxon>
        <taxon>Sphingobacteriales</taxon>
        <taxon>Sphingobacteriaceae</taxon>
        <taxon>Mucilaginibacter</taxon>
    </lineage>
</organism>
<keyword evidence="1" id="KW-0812">Transmembrane</keyword>
<dbReference type="Pfam" id="PF03703">
    <property type="entry name" value="bPH_2"/>
    <property type="match status" value="1"/>
</dbReference>
<evidence type="ECO:0000313" key="5">
    <source>
        <dbReference type="Proteomes" id="UP000250557"/>
    </source>
</evidence>
<dbReference type="EMBL" id="CP043451">
    <property type="protein sequence ID" value="QEM06416.1"/>
    <property type="molecule type" value="Genomic_DNA"/>
</dbReference>
<gene>
    <name evidence="3" type="ORF">DIU31_023950</name>
    <name evidence="4" type="ORF">J3L21_03500</name>
</gene>
<dbReference type="EMBL" id="CP071880">
    <property type="protein sequence ID" value="QTE51056.1"/>
    <property type="molecule type" value="Genomic_DNA"/>
</dbReference>
<evidence type="ECO:0000256" key="1">
    <source>
        <dbReference type="SAM" id="Phobius"/>
    </source>
</evidence>
<keyword evidence="1" id="KW-1133">Transmembrane helix</keyword>
<dbReference type="Proteomes" id="UP000250557">
    <property type="component" value="Chromosome"/>
</dbReference>
<protein>
    <submittedName>
        <fullName evidence="3">PH domain-containing protein</fullName>
    </submittedName>
</protein>
<proteinExistence type="predicted"/>